<dbReference type="InterPro" id="IPR007167">
    <property type="entry name" value="Fe-transptr_FeoA-like"/>
</dbReference>
<dbReference type="Gene3D" id="2.30.30.90">
    <property type="match status" value="1"/>
</dbReference>
<organism evidence="3 4">
    <name type="scientific">Faecalitalea cylindroides ATCC 27803</name>
    <dbReference type="NCBI Taxonomy" id="649755"/>
    <lineage>
        <taxon>Bacteria</taxon>
        <taxon>Bacillati</taxon>
        <taxon>Bacillota</taxon>
        <taxon>Erysipelotrichia</taxon>
        <taxon>Erysipelotrichales</taxon>
        <taxon>Erysipelotrichaceae</taxon>
        <taxon>Faecalitalea</taxon>
    </lineage>
</organism>
<dbReference type="SUPFAM" id="SSF50037">
    <property type="entry name" value="C-terminal domain of transcriptional repressors"/>
    <property type="match status" value="1"/>
</dbReference>
<dbReference type="EMBL" id="AWVI01000019">
    <property type="protein sequence ID" value="ERK46749.1"/>
    <property type="molecule type" value="Genomic_DNA"/>
</dbReference>
<name>U2PSI3_9FIRM</name>
<dbReference type="InterPro" id="IPR008988">
    <property type="entry name" value="Transcriptional_repressor_C"/>
</dbReference>
<protein>
    <submittedName>
        <fullName evidence="3">FeoA domain protein</fullName>
    </submittedName>
</protein>
<dbReference type="HOGENOM" id="CLU_150646_5_1_9"/>
<sequence length="91" mass="10339">MFRRVLNLLKYLGGSMNLSEGNIHGKYCVISMDLAFQTQRRLQALGMTLDTEIEILHKKHNGTLAINLRGTRFALGKDISEHIEVLPCQKK</sequence>
<dbReference type="Proteomes" id="UP000016658">
    <property type="component" value="Unassembled WGS sequence"/>
</dbReference>
<evidence type="ECO:0000313" key="3">
    <source>
        <dbReference type="EMBL" id="ERK46749.1"/>
    </source>
</evidence>
<evidence type="ECO:0000256" key="1">
    <source>
        <dbReference type="ARBA" id="ARBA00023004"/>
    </source>
</evidence>
<feature type="domain" description="Ferrous iron transporter FeoA-like" evidence="2">
    <location>
        <begin position="16"/>
        <end position="87"/>
    </location>
</feature>
<comment type="caution">
    <text evidence="3">The sequence shown here is derived from an EMBL/GenBank/DDBJ whole genome shotgun (WGS) entry which is preliminary data.</text>
</comment>
<accession>U2PSI3</accession>
<dbReference type="AlphaFoldDB" id="U2PSI3"/>
<dbReference type="InterPro" id="IPR038157">
    <property type="entry name" value="FeoA_core_dom"/>
</dbReference>
<dbReference type="SMART" id="SM00899">
    <property type="entry name" value="FeoA"/>
    <property type="match status" value="1"/>
</dbReference>
<reference evidence="3 4" key="1">
    <citation type="submission" date="2013-06" db="EMBL/GenBank/DDBJ databases">
        <authorList>
            <person name="Weinstock G."/>
            <person name="Sodergren E."/>
            <person name="Lobos E.A."/>
            <person name="Fulton L."/>
            <person name="Fulton R."/>
            <person name="Courtney L."/>
            <person name="Fronick C."/>
            <person name="O'Laughlin M."/>
            <person name="Godfrey J."/>
            <person name="Wilson R.M."/>
            <person name="Miner T."/>
            <person name="Farmer C."/>
            <person name="Delehaunty K."/>
            <person name="Cordes M."/>
            <person name="Minx P."/>
            <person name="Tomlinson C."/>
            <person name="Chen J."/>
            <person name="Wollam A."/>
            <person name="Pepin K.H."/>
            <person name="Bhonagiri V."/>
            <person name="Zhang X."/>
            <person name="Warren W."/>
            <person name="Mitreva M."/>
            <person name="Mardis E.R."/>
            <person name="Wilson R.K."/>
        </authorList>
    </citation>
    <scope>NUCLEOTIDE SEQUENCE [LARGE SCALE GENOMIC DNA]</scope>
    <source>
        <strain evidence="3 4">ATCC 27803</strain>
    </source>
</reference>
<evidence type="ECO:0000313" key="4">
    <source>
        <dbReference type="Proteomes" id="UP000016658"/>
    </source>
</evidence>
<dbReference type="GO" id="GO:0046914">
    <property type="term" value="F:transition metal ion binding"/>
    <property type="evidence" value="ECO:0007669"/>
    <property type="project" value="InterPro"/>
</dbReference>
<evidence type="ECO:0000259" key="2">
    <source>
        <dbReference type="SMART" id="SM00899"/>
    </source>
</evidence>
<dbReference type="PATRIC" id="fig|649755.3.peg.360"/>
<dbReference type="Pfam" id="PF04023">
    <property type="entry name" value="FeoA"/>
    <property type="match status" value="1"/>
</dbReference>
<gene>
    <name evidence="3" type="ORF">HMPREF0367_00399</name>
</gene>
<proteinExistence type="predicted"/>
<keyword evidence="1" id="KW-0408">Iron</keyword>